<feature type="signal peptide" evidence="2">
    <location>
        <begin position="1"/>
        <end position="19"/>
    </location>
</feature>
<organism evidence="3 4">
    <name type="scientific">Rhinolophus ferrumequinum</name>
    <name type="common">Greater horseshoe bat</name>
    <dbReference type="NCBI Taxonomy" id="59479"/>
    <lineage>
        <taxon>Eukaryota</taxon>
        <taxon>Metazoa</taxon>
        <taxon>Chordata</taxon>
        <taxon>Craniata</taxon>
        <taxon>Vertebrata</taxon>
        <taxon>Euteleostomi</taxon>
        <taxon>Mammalia</taxon>
        <taxon>Eutheria</taxon>
        <taxon>Laurasiatheria</taxon>
        <taxon>Chiroptera</taxon>
        <taxon>Yinpterochiroptera</taxon>
        <taxon>Rhinolophoidea</taxon>
        <taxon>Rhinolophidae</taxon>
        <taxon>Rhinolophinae</taxon>
        <taxon>Rhinolophus</taxon>
    </lineage>
</organism>
<evidence type="ECO:0000256" key="1">
    <source>
        <dbReference type="SAM" id="MobiDB-lite"/>
    </source>
</evidence>
<sequence>MYILSASVSFLHLTSTAQAQEGERPCQSGPNPAPRVLHRSLPAQPLAPGVSPTPKTPGGQQAESRSWVCLILIIGFNFSFASFSSGPCGSPGLGKRTDLCSYFHTFPVQSGGGALHPYPKHPSPPSCWVSVCMFPLLWWEIV</sequence>
<proteinExistence type="predicted"/>
<name>A0A7J7TDT4_RHIFE</name>
<gene>
    <name evidence="3" type="ORF">mRhiFer1_008943</name>
</gene>
<feature type="region of interest" description="Disordered" evidence="1">
    <location>
        <begin position="19"/>
        <end position="61"/>
    </location>
</feature>
<keyword evidence="2" id="KW-0732">Signal</keyword>
<protein>
    <submittedName>
        <fullName evidence="3">Uncharacterized protein</fullName>
    </submittedName>
</protein>
<dbReference type="EMBL" id="JACAGC010000020">
    <property type="protein sequence ID" value="KAF6298904.1"/>
    <property type="molecule type" value="Genomic_DNA"/>
</dbReference>
<comment type="caution">
    <text evidence="3">The sequence shown here is derived from an EMBL/GenBank/DDBJ whole genome shotgun (WGS) entry which is preliminary data.</text>
</comment>
<accession>A0A7J7TDT4</accession>
<evidence type="ECO:0000313" key="4">
    <source>
        <dbReference type="Proteomes" id="UP000585614"/>
    </source>
</evidence>
<reference evidence="3 4" key="1">
    <citation type="journal article" date="2020" name="Nature">
        <title>Six reference-quality genomes reveal evolution of bat adaptations.</title>
        <authorList>
            <person name="Jebb D."/>
            <person name="Huang Z."/>
            <person name="Pippel M."/>
            <person name="Hughes G.M."/>
            <person name="Lavrichenko K."/>
            <person name="Devanna P."/>
            <person name="Winkler S."/>
            <person name="Jermiin L.S."/>
            <person name="Skirmuntt E.C."/>
            <person name="Katzourakis A."/>
            <person name="Burkitt-Gray L."/>
            <person name="Ray D.A."/>
            <person name="Sullivan K.A.M."/>
            <person name="Roscito J.G."/>
            <person name="Kirilenko B.M."/>
            <person name="Davalos L.M."/>
            <person name="Corthals A.P."/>
            <person name="Power M.L."/>
            <person name="Jones G."/>
            <person name="Ransome R.D."/>
            <person name="Dechmann D.K.N."/>
            <person name="Locatelli A.G."/>
            <person name="Puechmaille S.J."/>
            <person name="Fedrigo O."/>
            <person name="Jarvis E.D."/>
            <person name="Hiller M."/>
            <person name="Vernes S.C."/>
            <person name="Myers E.W."/>
            <person name="Teeling E.C."/>
        </authorList>
    </citation>
    <scope>NUCLEOTIDE SEQUENCE [LARGE SCALE GENOMIC DNA]</scope>
    <source>
        <strain evidence="3">MRhiFer1</strain>
        <tissue evidence="3">Lung</tissue>
    </source>
</reference>
<evidence type="ECO:0000313" key="3">
    <source>
        <dbReference type="EMBL" id="KAF6298904.1"/>
    </source>
</evidence>
<feature type="chain" id="PRO_5029847988" evidence="2">
    <location>
        <begin position="20"/>
        <end position="142"/>
    </location>
</feature>
<dbReference type="AlphaFoldDB" id="A0A7J7TDT4"/>
<dbReference type="Proteomes" id="UP000585614">
    <property type="component" value="Unassembled WGS sequence"/>
</dbReference>
<evidence type="ECO:0000256" key="2">
    <source>
        <dbReference type="SAM" id="SignalP"/>
    </source>
</evidence>